<dbReference type="EMBL" id="QGKX02000996">
    <property type="protein sequence ID" value="KAF3560452.1"/>
    <property type="molecule type" value="Genomic_DNA"/>
</dbReference>
<sequence>MSISKLNFEVMFYTHRSMRIRKQIVIWNFYLRVMVVSLGLISKDRIRKQSASTAFYRSYRRNQRTGEISLERSRCQIFRSSIRSSNQRMFAFTTNLEMNLLWLRKWYPIGVKFVFMDRGHVVLHYDWRDRKVNELRSSSVIAVKVHSMFPQVSSEPVAKRCLGKRRYFDCAGRGSETSGLAMLLVRACGAETFVSWILLERAGASCVFMLELNFHSVSFIYSNETDEHE</sequence>
<feature type="transmembrane region" description="Helical" evidence="1">
    <location>
        <begin position="20"/>
        <end position="41"/>
    </location>
</feature>
<evidence type="ECO:0000313" key="2">
    <source>
        <dbReference type="EMBL" id="KAF3560452.1"/>
    </source>
</evidence>
<name>A0A8S9R9X4_BRACR</name>
<comment type="caution">
    <text evidence="2">The sequence shown here is derived from an EMBL/GenBank/DDBJ whole genome shotgun (WGS) entry which is preliminary data.</text>
</comment>
<keyword evidence="1" id="KW-0812">Transmembrane</keyword>
<dbReference type="Proteomes" id="UP000712600">
    <property type="component" value="Unassembled WGS sequence"/>
</dbReference>
<reference evidence="2" key="1">
    <citation type="submission" date="2019-12" db="EMBL/GenBank/DDBJ databases">
        <title>Genome sequencing and annotation of Brassica cretica.</title>
        <authorList>
            <person name="Studholme D.J."/>
            <person name="Sarris P."/>
        </authorList>
    </citation>
    <scope>NUCLEOTIDE SEQUENCE</scope>
    <source>
        <strain evidence="2">PFS-109/04</strain>
        <tissue evidence="2">Leaf</tissue>
    </source>
</reference>
<proteinExistence type="predicted"/>
<evidence type="ECO:0000313" key="3">
    <source>
        <dbReference type="Proteomes" id="UP000712600"/>
    </source>
</evidence>
<keyword evidence="1" id="KW-0472">Membrane</keyword>
<protein>
    <submittedName>
        <fullName evidence="2">Uncharacterized protein</fullName>
    </submittedName>
</protein>
<evidence type="ECO:0000256" key="1">
    <source>
        <dbReference type="SAM" id="Phobius"/>
    </source>
</evidence>
<dbReference type="AlphaFoldDB" id="A0A8S9R9X4"/>
<accession>A0A8S9R9X4</accession>
<organism evidence="2 3">
    <name type="scientific">Brassica cretica</name>
    <name type="common">Mustard</name>
    <dbReference type="NCBI Taxonomy" id="69181"/>
    <lineage>
        <taxon>Eukaryota</taxon>
        <taxon>Viridiplantae</taxon>
        <taxon>Streptophyta</taxon>
        <taxon>Embryophyta</taxon>
        <taxon>Tracheophyta</taxon>
        <taxon>Spermatophyta</taxon>
        <taxon>Magnoliopsida</taxon>
        <taxon>eudicotyledons</taxon>
        <taxon>Gunneridae</taxon>
        <taxon>Pentapetalae</taxon>
        <taxon>rosids</taxon>
        <taxon>malvids</taxon>
        <taxon>Brassicales</taxon>
        <taxon>Brassicaceae</taxon>
        <taxon>Brassiceae</taxon>
        <taxon>Brassica</taxon>
    </lineage>
</organism>
<keyword evidence="1" id="KW-1133">Transmembrane helix</keyword>
<gene>
    <name evidence="2" type="ORF">F2Q69_00014911</name>
</gene>